<accession>A0ABZ2N2T4</accession>
<sequence length="153" mass="17765">MLNRSMKHVRNQQGVSMIEMLMVLSIFLIILAAAIIPFPKMLDSMEKEKFIDQLQADLYLAQSHAISKQEIVNVQLLTTRDSYRMKTMTAPSTVLVQRKFPDSIRHLDGSLQEIWFLPNGNTNRFGTMLFKYKDGYIKVVFQIGKGRFYVEEQ</sequence>
<keyword evidence="5" id="KW-1185">Reference proteome</keyword>
<dbReference type="SUPFAM" id="SSF54523">
    <property type="entry name" value="Pili subunits"/>
    <property type="match status" value="1"/>
</dbReference>
<dbReference type="RefSeq" id="WP_338750071.1">
    <property type="nucleotide sequence ID" value="NZ_CP147404.1"/>
</dbReference>
<proteinExistence type="predicted"/>
<keyword evidence="2" id="KW-0178">Competence</keyword>
<dbReference type="Proteomes" id="UP001387364">
    <property type="component" value="Chromosome"/>
</dbReference>
<feature type="transmembrane region" description="Helical" evidence="3">
    <location>
        <begin position="20"/>
        <end position="39"/>
    </location>
</feature>
<dbReference type="Pfam" id="PF07963">
    <property type="entry name" value="N_methyl"/>
    <property type="match status" value="1"/>
</dbReference>
<gene>
    <name evidence="4" type="primary">comGD</name>
    <name evidence="4" type="ORF">WDJ61_12205</name>
</gene>
<dbReference type="InterPro" id="IPR016785">
    <property type="entry name" value="ComGD"/>
</dbReference>
<evidence type="ECO:0000256" key="2">
    <source>
        <dbReference type="ARBA" id="ARBA00023287"/>
    </source>
</evidence>
<name>A0ABZ2N2T4_9BACI</name>
<dbReference type="EMBL" id="CP147404">
    <property type="protein sequence ID" value="WXB92018.1"/>
    <property type="molecule type" value="Genomic_DNA"/>
</dbReference>
<dbReference type="InterPro" id="IPR045584">
    <property type="entry name" value="Pilin-like"/>
</dbReference>
<protein>
    <submittedName>
        <fullName evidence="4">Competence type IV pilus minor pilin ComGD</fullName>
    </submittedName>
</protein>
<dbReference type="PIRSF" id="PIRSF021292">
    <property type="entry name" value="Competence_ComGD"/>
    <property type="match status" value="1"/>
</dbReference>
<comment type="subcellular location">
    <subcellularLocation>
        <location evidence="1">Cell surface</location>
    </subcellularLocation>
</comment>
<evidence type="ECO:0000313" key="5">
    <source>
        <dbReference type="Proteomes" id="UP001387364"/>
    </source>
</evidence>
<keyword evidence="3" id="KW-1133">Transmembrane helix</keyword>
<evidence type="ECO:0000313" key="4">
    <source>
        <dbReference type="EMBL" id="WXB92018.1"/>
    </source>
</evidence>
<organism evidence="4 5">
    <name type="scientific">Bacillus kandeliae</name>
    <dbReference type="NCBI Taxonomy" id="3129297"/>
    <lineage>
        <taxon>Bacteria</taxon>
        <taxon>Bacillati</taxon>
        <taxon>Bacillota</taxon>
        <taxon>Bacilli</taxon>
        <taxon>Bacillales</taxon>
        <taxon>Bacillaceae</taxon>
        <taxon>Bacillus</taxon>
    </lineage>
</organism>
<keyword evidence="3" id="KW-0812">Transmembrane</keyword>
<evidence type="ECO:0000256" key="1">
    <source>
        <dbReference type="ARBA" id="ARBA00004241"/>
    </source>
</evidence>
<dbReference type="NCBIfam" id="TIGR02532">
    <property type="entry name" value="IV_pilin_GFxxxE"/>
    <property type="match status" value="1"/>
</dbReference>
<dbReference type="InterPro" id="IPR012902">
    <property type="entry name" value="N_methyl_site"/>
</dbReference>
<evidence type="ECO:0000256" key="3">
    <source>
        <dbReference type="SAM" id="Phobius"/>
    </source>
</evidence>
<dbReference type="NCBIfam" id="NF040982">
    <property type="entry name" value="ComGD"/>
    <property type="match status" value="1"/>
</dbReference>
<keyword evidence="3" id="KW-0472">Membrane</keyword>
<reference evidence="4 5" key="1">
    <citation type="submission" date="2024-02" db="EMBL/GenBank/DDBJ databases">
        <title>Seven novel Bacillus-like species.</title>
        <authorList>
            <person name="Liu G."/>
        </authorList>
    </citation>
    <scope>NUCLEOTIDE SEQUENCE [LARGE SCALE GENOMIC DNA]</scope>
    <source>
        <strain evidence="4 5">FJAT-52991</strain>
    </source>
</reference>